<reference evidence="1" key="1">
    <citation type="journal article" date="2019" name="bioRxiv">
        <title>The Genome of the Zebra Mussel, Dreissena polymorpha: A Resource for Invasive Species Research.</title>
        <authorList>
            <person name="McCartney M.A."/>
            <person name="Auch B."/>
            <person name="Kono T."/>
            <person name="Mallez S."/>
            <person name="Zhang Y."/>
            <person name="Obille A."/>
            <person name="Becker A."/>
            <person name="Abrahante J.E."/>
            <person name="Garbe J."/>
            <person name="Badalamenti J.P."/>
            <person name="Herman A."/>
            <person name="Mangelson H."/>
            <person name="Liachko I."/>
            <person name="Sullivan S."/>
            <person name="Sone E.D."/>
            <person name="Koren S."/>
            <person name="Silverstein K.A.T."/>
            <person name="Beckman K.B."/>
            <person name="Gohl D.M."/>
        </authorList>
    </citation>
    <scope>NUCLEOTIDE SEQUENCE</scope>
    <source>
        <strain evidence="1">Duluth1</strain>
        <tissue evidence="1">Whole animal</tissue>
    </source>
</reference>
<dbReference type="EMBL" id="JAIWYP010000012">
    <property type="protein sequence ID" value="KAH3730221.1"/>
    <property type="molecule type" value="Genomic_DNA"/>
</dbReference>
<reference evidence="1" key="2">
    <citation type="submission" date="2020-11" db="EMBL/GenBank/DDBJ databases">
        <authorList>
            <person name="McCartney M.A."/>
            <person name="Auch B."/>
            <person name="Kono T."/>
            <person name="Mallez S."/>
            <person name="Becker A."/>
            <person name="Gohl D.M."/>
            <person name="Silverstein K.A.T."/>
            <person name="Koren S."/>
            <person name="Bechman K.B."/>
            <person name="Herman A."/>
            <person name="Abrahante J.E."/>
            <person name="Garbe J."/>
        </authorList>
    </citation>
    <scope>NUCLEOTIDE SEQUENCE</scope>
    <source>
        <strain evidence="1">Duluth1</strain>
        <tissue evidence="1">Whole animal</tissue>
    </source>
</reference>
<comment type="caution">
    <text evidence="1">The sequence shown here is derived from an EMBL/GenBank/DDBJ whole genome shotgun (WGS) entry which is preliminary data.</text>
</comment>
<organism evidence="1 2">
    <name type="scientific">Dreissena polymorpha</name>
    <name type="common">Zebra mussel</name>
    <name type="synonym">Mytilus polymorpha</name>
    <dbReference type="NCBI Taxonomy" id="45954"/>
    <lineage>
        <taxon>Eukaryota</taxon>
        <taxon>Metazoa</taxon>
        <taxon>Spiralia</taxon>
        <taxon>Lophotrochozoa</taxon>
        <taxon>Mollusca</taxon>
        <taxon>Bivalvia</taxon>
        <taxon>Autobranchia</taxon>
        <taxon>Heteroconchia</taxon>
        <taxon>Euheterodonta</taxon>
        <taxon>Imparidentia</taxon>
        <taxon>Neoheterodontei</taxon>
        <taxon>Myida</taxon>
        <taxon>Dreissenoidea</taxon>
        <taxon>Dreissenidae</taxon>
        <taxon>Dreissena</taxon>
    </lineage>
</organism>
<name>A0A9D4CU03_DREPO</name>
<evidence type="ECO:0000313" key="1">
    <source>
        <dbReference type="EMBL" id="KAH3730221.1"/>
    </source>
</evidence>
<keyword evidence="2" id="KW-1185">Reference proteome</keyword>
<dbReference type="AlphaFoldDB" id="A0A9D4CU03"/>
<accession>A0A9D4CU03</accession>
<sequence length="61" mass="6865">MQSVLFCQSEAYMFNILNVTGVVHCQGESQCLGQHILTGLPEEDEEDPLPSLQLRGLYRLL</sequence>
<protein>
    <submittedName>
        <fullName evidence="1">Uncharacterized protein</fullName>
    </submittedName>
</protein>
<dbReference type="Proteomes" id="UP000828390">
    <property type="component" value="Unassembled WGS sequence"/>
</dbReference>
<evidence type="ECO:0000313" key="2">
    <source>
        <dbReference type="Proteomes" id="UP000828390"/>
    </source>
</evidence>
<proteinExistence type="predicted"/>
<gene>
    <name evidence="1" type="ORF">DPMN_056202</name>
</gene>